<dbReference type="SMART" id="SM00382">
    <property type="entry name" value="AAA"/>
    <property type="match status" value="1"/>
</dbReference>
<evidence type="ECO:0000259" key="5">
    <source>
        <dbReference type="PROSITE" id="PS50893"/>
    </source>
</evidence>
<evidence type="ECO:0000256" key="1">
    <source>
        <dbReference type="ARBA" id="ARBA00022448"/>
    </source>
</evidence>
<feature type="compositionally biased region" description="Basic and acidic residues" evidence="4">
    <location>
        <begin position="343"/>
        <end position="352"/>
    </location>
</feature>
<dbReference type="InterPro" id="IPR050763">
    <property type="entry name" value="ABC_transporter_ATP-binding"/>
</dbReference>
<name>A0ABV5KY94_9BACL</name>
<feature type="domain" description="ABC transporter" evidence="5">
    <location>
        <begin position="13"/>
        <end position="254"/>
    </location>
</feature>
<dbReference type="InterPro" id="IPR017871">
    <property type="entry name" value="ABC_transporter-like_CS"/>
</dbReference>
<keyword evidence="7" id="KW-1185">Reference proteome</keyword>
<dbReference type="SUPFAM" id="SSF52540">
    <property type="entry name" value="P-loop containing nucleoside triphosphate hydrolases"/>
    <property type="match status" value="1"/>
</dbReference>
<organism evidence="6 7">
    <name type="scientific">Paenibacillus aurantiacus</name>
    <dbReference type="NCBI Taxonomy" id="1936118"/>
    <lineage>
        <taxon>Bacteria</taxon>
        <taxon>Bacillati</taxon>
        <taxon>Bacillota</taxon>
        <taxon>Bacilli</taxon>
        <taxon>Bacillales</taxon>
        <taxon>Paenibacillaceae</taxon>
        <taxon>Paenibacillus</taxon>
    </lineage>
</organism>
<keyword evidence="1" id="KW-0813">Transport</keyword>
<dbReference type="Pfam" id="PF00005">
    <property type="entry name" value="ABC_tran"/>
    <property type="match status" value="1"/>
</dbReference>
<gene>
    <name evidence="6" type="ORF">ACFFSY_30025</name>
</gene>
<evidence type="ECO:0000313" key="7">
    <source>
        <dbReference type="Proteomes" id="UP001589747"/>
    </source>
</evidence>
<accession>A0ABV5KY94</accession>
<dbReference type="PROSITE" id="PS50893">
    <property type="entry name" value="ABC_TRANSPORTER_2"/>
    <property type="match status" value="1"/>
</dbReference>
<dbReference type="InterPro" id="IPR003439">
    <property type="entry name" value="ABC_transporter-like_ATP-bd"/>
</dbReference>
<dbReference type="PROSITE" id="PS00211">
    <property type="entry name" value="ABC_TRANSPORTER_1"/>
    <property type="match status" value="1"/>
</dbReference>
<dbReference type="PANTHER" id="PTHR42711:SF1">
    <property type="entry name" value="ABC-TRANSPORT PROTEIN, ATP-BINDING COMPONENT"/>
    <property type="match status" value="1"/>
</dbReference>
<dbReference type="GO" id="GO:0005524">
    <property type="term" value="F:ATP binding"/>
    <property type="evidence" value="ECO:0007669"/>
    <property type="project" value="UniProtKB-KW"/>
</dbReference>
<dbReference type="RefSeq" id="WP_377501179.1">
    <property type="nucleotide sequence ID" value="NZ_JBHMDO010000047.1"/>
</dbReference>
<dbReference type="EMBL" id="JBHMDO010000047">
    <property type="protein sequence ID" value="MFB9330203.1"/>
    <property type="molecule type" value="Genomic_DNA"/>
</dbReference>
<evidence type="ECO:0000256" key="3">
    <source>
        <dbReference type="ARBA" id="ARBA00022840"/>
    </source>
</evidence>
<feature type="region of interest" description="Disordered" evidence="4">
    <location>
        <begin position="329"/>
        <end position="352"/>
    </location>
</feature>
<reference evidence="6 7" key="1">
    <citation type="submission" date="2024-09" db="EMBL/GenBank/DDBJ databases">
        <authorList>
            <person name="Sun Q."/>
            <person name="Mori K."/>
        </authorList>
    </citation>
    <scope>NUCLEOTIDE SEQUENCE [LARGE SCALE GENOMIC DNA]</scope>
    <source>
        <strain evidence="6 7">TISTR 2452</strain>
    </source>
</reference>
<dbReference type="Gene3D" id="3.40.50.300">
    <property type="entry name" value="P-loop containing nucleotide triphosphate hydrolases"/>
    <property type="match status" value="1"/>
</dbReference>
<keyword evidence="2" id="KW-0547">Nucleotide-binding</keyword>
<sequence>MPLIDVRHIAKSFKVQDVKNSGFKNFFNPSYRIENAVKDISFQVNRGEIVGYIGPNGAGKSTTIKMLTGILVPSEGEIVINGIIPHRNRKEHAKQIGVVFGQRSQLWWELPVADSLNLLRHIYKVSEKDFKRNMELFQEILSINEFIQTPVRQLSLGQRMRADIAASLIHNPRILFLDEPTIDLDIVVKEKIRDFIKTINEEQKVTVILTTHDVGDIEKLCDRTVVIDHGELIFDGKLEQMKSYYGNYRTLIVDIPDLQADLTMKSVEVMKIEGTKRWLRFNKEEISPSVIVSQIMSKYEIDDFTVEEQQIEAVIKQIYEDSVNVKKLRSEERGGEPAMTKAVQDEKRSVSV</sequence>
<dbReference type="InterPro" id="IPR003593">
    <property type="entry name" value="AAA+_ATPase"/>
</dbReference>
<dbReference type="PANTHER" id="PTHR42711">
    <property type="entry name" value="ABC TRANSPORTER ATP-BINDING PROTEIN"/>
    <property type="match status" value="1"/>
</dbReference>
<evidence type="ECO:0000256" key="4">
    <source>
        <dbReference type="SAM" id="MobiDB-lite"/>
    </source>
</evidence>
<comment type="caution">
    <text evidence="6">The sequence shown here is derived from an EMBL/GenBank/DDBJ whole genome shotgun (WGS) entry which is preliminary data.</text>
</comment>
<proteinExistence type="predicted"/>
<evidence type="ECO:0000256" key="2">
    <source>
        <dbReference type="ARBA" id="ARBA00022741"/>
    </source>
</evidence>
<evidence type="ECO:0000313" key="6">
    <source>
        <dbReference type="EMBL" id="MFB9330203.1"/>
    </source>
</evidence>
<keyword evidence="3 6" id="KW-0067">ATP-binding</keyword>
<protein>
    <submittedName>
        <fullName evidence="6">ATP-binding cassette domain-containing protein</fullName>
    </submittedName>
</protein>
<dbReference type="InterPro" id="IPR027417">
    <property type="entry name" value="P-loop_NTPase"/>
</dbReference>
<dbReference type="Proteomes" id="UP001589747">
    <property type="component" value="Unassembled WGS sequence"/>
</dbReference>